<protein>
    <recommendedName>
        <fullName evidence="3">DUF2281 domain-containing protein</fullName>
    </recommendedName>
</protein>
<dbReference type="RefSeq" id="WP_073597037.1">
    <property type="nucleotide sequence ID" value="NZ_MRCE01000053.1"/>
</dbReference>
<dbReference type="EMBL" id="MRCE01000053">
    <property type="protein sequence ID" value="OKH31199.1"/>
    <property type="molecule type" value="Genomic_DNA"/>
</dbReference>
<sequence length="87" mass="10299">MNISELRTKVFEEIQQVPEDKLMELYELIHSFRSSADDTSNDAKAILQFAGCWSDMLDETYTEFVDEIAIRRQQAFNQRRDYEISLD</sequence>
<organism evidence="1 2">
    <name type="scientific">[Phormidium ambiguum] IAM M-71</name>
    <dbReference type="NCBI Taxonomy" id="454136"/>
    <lineage>
        <taxon>Bacteria</taxon>
        <taxon>Bacillati</taxon>
        <taxon>Cyanobacteriota</taxon>
        <taxon>Cyanophyceae</taxon>
        <taxon>Oscillatoriophycideae</taxon>
        <taxon>Aerosakkonematales</taxon>
        <taxon>Aerosakkonemataceae</taxon>
        <taxon>Floridanema</taxon>
    </lineage>
</organism>
<dbReference type="OrthoDB" id="467338at2"/>
<evidence type="ECO:0000313" key="1">
    <source>
        <dbReference type="EMBL" id="OKH31199.1"/>
    </source>
</evidence>
<dbReference type="AlphaFoldDB" id="A0A1U7I4Q6"/>
<reference evidence="1 2" key="1">
    <citation type="submission" date="2016-11" db="EMBL/GenBank/DDBJ databases">
        <title>Draft Genome Sequences of Nine Cyanobacterial Strains from Diverse Habitats.</title>
        <authorList>
            <person name="Zhu T."/>
            <person name="Hou S."/>
            <person name="Lu X."/>
            <person name="Hess W.R."/>
        </authorList>
    </citation>
    <scope>NUCLEOTIDE SEQUENCE [LARGE SCALE GENOMIC DNA]</scope>
    <source>
        <strain evidence="1 2">IAM M-71</strain>
    </source>
</reference>
<evidence type="ECO:0008006" key="3">
    <source>
        <dbReference type="Google" id="ProtNLM"/>
    </source>
</evidence>
<accession>A0A1U7I4Q6</accession>
<proteinExistence type="predicted"/>
<evidence type="ECO:0000313" key="2">
    <source>
        <dbReference type="Proteomes" id="UP000185860"/>
    </source>
</evidence>
<dbReference type="STRING" id="454136.NIES2119_29390"/>
<dbReference type="Proteomes" id="UP000185860">
    <property type="component" value="Unassembled WGS sequence"/>
</dbReference>
<comment type="caution">
    <text evidence="1">The sequence shown here is derived from an EMBL/GenBank/DDBJ whole genome shotgun (WGS) entry which is preliminary data.</text>
</comment>
<name>A0A1U7I4Q6_9CYAN</name>
<gene>
    <name evidence="1" type="ORF">NIES2119_29390</name>
</gene>